<dbReference type="Proteomes" id="UP000199230">
    <property type="component" value="Unassembled WGS sequence"/>
</dbReference>
<dbReference type="GO" id="GO:0009073">
    <property type="term" value="P:aromatic amino acid family biosynthetic process"/>
    <property type="evidence" value="ECO:0007669"/>
    <property type="project" value="UniProtKB-KW"/>
</dbReference>
<feature type="active site" description="Proton acceptor" evidence="9">
    <location>
        <position position="312"/>
    </location>
</feature>
<dbReference type="NCBIfam" id="TIGR01356">
    <property type="entry name" value="aroA"/>
    <property type="match status" value="1"/>
</dbReference>
<dbReference type="PROSITE" id="PS00104">
    <property type="entry name" value="EPSP_SYNTHASE_1"/>
    <property type="match status" value="1"/>
</dbReference>
<protein>
    <recommendedName>
        <fullName evidence="9">3-phosphoshikimate 1-carboxyvinyltransferase</fullName>
        <ecNumber evidence="9">2.5.1.19</ecNumber>
    </recommendedName>
    <alternativeName>
        <fullName evidence="9">5-enolpyruvylshikimate-3-phosphate synthase</fullName>
        <shortName evidence="9">EPSP synthase</shortName>
        <shortName evidence="9">EPSPS</shortName>
    </alternativeName>
</protein>
<feature type="binding site" evidence="9">
    <location>
        <position position="167"/>
    </location>
    <ligand>
        <name>phosphoenolpyruvate</name>
        <dbReference type="ChEBI" id="CHEBI:58702"/>
    </ligand>
</feature>
<sequence>MLTVHKANKLKGKCVVPGDKSISHRAVMLSGISKGTTKIGGFLKGEDCLATLRCFQQMGVKVREEKNQLFITGKGLHGLEEPEDVLDAGNSGTTMRLMAGILSGQDFYSVITGDASLRKRPMKRIAFPLRKMGAGIDGRKMGTQAPLTIRGGGLKGIEYQLPVASAQIKSAVLLAGLFADGVTSVIEPRVSRDHTERMLQSFGVTVRQDGLKCTVKSEELQATHIEVPGDISSAAFILVAAACIKGSDVTLENIGINPTRAGIIDALCQMGAEIGIKNKREIGGEPIADVRVKGSDLKAVEIGEEQIPSLIDEIPVLAIAAVCAKGTTRITGAAELRVKETDRISAMEEELKKIGVEITALEDGMMIDGPQIITGGSTDSHGDHRIAMAMAVAGLLSEEPITIDNHHCMAVSFPGFIETIENLREG</sequence>
<evidence type="ECO:0000256" key="2">
    <source>
        <dbReference type="ARBA" id="ARBA00004811"/>
    </source>
</evidence>
<dbReference type="InterPro" id="IPR006264">
    <property type="entry name" value="EPSP_synthase"/>
</dbReference>
<evidence type="ECO:0000256" key="5">
    <source>
        <dbReference type="ARBA" id="ARBA00022605"/>
    </source>
</evidence>
<dbReference type="GO" id="GO:0003866">
    <property type="term" value="F:3-phosphoshikimate 1-carboxyvinyltransferase activity"/>
    <property type="evidence" value="ECO:0007669"/>
    <property type="project" value="UniProtKB-UniRule"/>
</dbReference>
<feature type="binding site" evidence="9">
    <location>
        <position position="312"/>
    </location>
    <ligand>
        <name>3-phosphoshikimate</name>
        <dbReference type="ChEBI" id="CHEBI:145989"/>
    </ligand>
</feature>
<comment type="function">
    <text evidence="1 9">Catalyzes the transfer of the enolpyruvyl moiety of phosphoenolpyruvate (PEP) to the 5-hydroxyl of shikimate-3-phosphate (S3P) to produce enolpyruvyl shikimate-3-phosphate and inorganic phosphate.</text>
</comment>
<dbReference type="PANTHER" id="PTHR21090">
    <property type="entry name" value="AROM/DEHYDROQUINATE SYNTHASE"/>
    <property type="match status" value="1"/>
</dbReference>
<dbReference type="PIRSF" id="PIRSF000505">
    <property type="entry name" value="EPSPS"/>
    <property type="match status" value="1"/>
</dbReference>
<feature type="binding site" evidence="9">
    <location>
        <position position="165"/>
    </location>
    <ligand>
        <name>3-phosphoshikimate</name>
        <dbReference type="ChEBI" id="CHEBI:145989"/>
    </ligand>
</feature>
<accession>A0A1H3MUQ3</accession>
<dbReference type="OrthoDB" id="9809920at2"/>
<dbReference type="AlphaFoldDB" id="A0A1H3MUQ3"/>
<comment type="subunit">
    <text evidence="9">Monomer.</text>
</comment>
<feature type="binding site" evidence="9">
    <location>
        <position position="385"/>
    </location>
    <ligand>
        <name>phosphoenolpyruvate</name>
        <dbReference type="ChEBI" id="CHEBI:58702"/>
    </ligand>
</feature>
<dbReference type="STRING" id="159292.SAMN05192546_104280"/>
<comment type="caution">
    <text evidence="9">Lacks conserved residue(s) required for the propagation of feature annotation.</text>
</comment>
<keyword evidence="5 9" id="KW-0028">Amino-acid biosynthesis</keyword>
<keyword evidence="4 9" id="KW-0963">Cytoplasm</keyword>
<evidence type="ECO:0000256" key="7">
    <source>
        <dbReference type="ARBA" id="ARBA00023141"/>
    </source>
</evidence>
<keyword evidence="12" id="KW-1185">Reference proteome</keyword>
<proteinExistence type="inferred from homology"/>
<dbReference type="RefSeq" id="WP_093312871.1">
    <property type="nucleotide sequence ID" value="NZ_FNPV01000004.1"/>
</dbReference>
<evidence type="ECO:0000256" key="8">
    <source>
        <dbReference type="ARBA" id="ARBA00044633"/>
    </source>
</evidence>
<feature type="binding site" evidence="9">
    <location>
        <position position="92"/>
    </location>
    <ligand>
        <name>phosphoenolpyruvate</name>
        <dbReference type="ChEBI" id="CHEBI:58702"/>
    </ligand>
</feature>
<feature type="binding site" evidence="9">
    <location>
        <position position="120"/>
    </location>
    <ligand>
        <name>phosphoenolpyruvate</name>
        <dbReference type="ChEBI" id="CHEBI:58702"/>
    </ligand>
</feature>
<dbReference type="InterPro" id="IPR036968">
    <property type="entry name" value="Enolpyruvate_Tfrase_sf"/>
</dbReference>
<feature type="binding site" evidence="9">
    <location>
        <position position="25"/>
    </location>
    <ligand>
        <name>3-phosphoshikimate</name>
        <dbReference type="ChEBI" id="CHEBI:145989"/>
    </ligand>
</feature>
<feature type="binding site" evidence="9">
    <location>
        <position position="20"/>
    </location>
    <ligand>
        <name>3-phosphoshikimate</name>
        <dbReference type="ChEBI" id="CHEBI:145989"/>
    </ligand>
</feature>
<dbReference type="GO" id="GO:0008652">
    <property type="term" value="P:amino acid biosynthetic process"/>
    <property type="evidence" value="ECO:0007669"/>
    <property type="project" value="UniProtKB-KW"/>
</dbReference>
<dbReference type="SUPFAM" id="SSF55205">
    <property type="entry name" value="EPT/RTPC-like"/>
    <property type="match status" value="1"/>
</dbReference>
<dbReference type="GO" id="GO:0009423">
    <property type="term" value="P:chorismate biosynthetic process"/>
    <property type="evidence" value="ECO:0007669"/>
    <property type="project" value="UniProtKB-UniRule"/>
</dbReference>
<comment type="similarity">
    <text evidence="3 9">Belongs to the EPSP synthase family.</text>
</comment>
<dbReference type="PROSITE" id="PS00885">
    <property type="entry name" value="EPSP_SYNTHASE_2"/>
    <property type="match status" value="1"/>
</dbReference>
<feature type="binding site" evidence="9">
    <location>
        <position position="339"/>
    </location>
    <ligand>
        <name>3-phosphoshikimate</name>
        <dbReference type="ChEBI" id="CHEBI:145989"/>
    </ligand>
</feature>
<evidence type="ECO:0000256" key="6">
    <source>
        <dbReference type="ARBA" id="ARBA00022679"/>
    </source>
</evidence>
<feature type="domain" description="Enolpyruvate transferase" evidence="10">
    <location>
        <begin position="5"/>
        <end position="419"/>
    </location>
</feature>
<dbReference type="EMBL" id="FNPV01000004">
    <property type="protein sequence ID" value="SDY80168.1"/>
    <property type="molecule type" value="Genomic_DNA"/>
</dbReference>
<keyword evidence="7 9" id="KW-0057">Aromatic amino acid biosynthesis</keyword>
<feature type="binding site" evidence="9">
    <location>
        <position position="343"/>
    </location>
    <ligand>
        <name>phosphoenolpyruvate</name>
        <dbReference type="ChEBI" id="CHEBI:58702"/>
    </ligand>
</feature>
<feature type="binding site" evidence="9">
    <location>
        <position position="167"/>
    </location>
    <ligand>
        <name>3-phosphoshikimate</name>
        <dbReference type="ChEBI" id="CHEBI:145989"/>
    </ligand>
</feature>
<dbReference type="InterPro" id="IPR013792">
    <property type="entry name" value="RNA3'P_cycl/enolpyr_Trfase_a/b"/>
</dbReference>
<dbReference type="UniPathway" id="UPA00053">
    <property type="reaction ID" value="UER00089"/>
</dbReference>
<dbReference type="InterPro" id="IPR001986">
    <property type="entry name" value="Enolpyruvate_Tfrase_dom"/>
</dbReference>
<feature type="binding site" evidence="9">
    <location>
        <position position="20"/>
    </location>
    <ligand>
        <name>phosphoenolpyruvate</name>
        <dbReference type="ChEBI" id="CHEBI:58702"/>
    </ligand>
</feature>
<comment type="pathway">
    <text evidence="2 9">Metabolic intermediate biosynthesis; chorismate biosynthesis; chorismate from D-erythrose 4-phosphate and phosphoenolpyruvate: step 6/7.</text>
</comment>
<dbReference type="FunFam" id="3.65.10.10:FF:000005">
    <property type="entry name" value="3-phosphoshikimate 1-carboxyvinyltransferase"/>
    <property type="match status" value="1"/>
</dbReference>
<dbReference type="EC" id="2.5.1.19" evidence="9"/>
<reference evidence="11 12" key="1">
    <citation type="submission" date="2016-10" db="EMBL/GenBank/DDBJ databases">
        <authorList>
            <person name="de Groot N.N."/>
        </authorList>
    </citation>
    <scope>NUCLEOTIDE SEQUENCE [LARGE SCALE GENOMIC DNA]</scope>
    <source>
        <strain evidence="11 12">APO</strain>
    </source>
</reference>
<dbReference type="Pfam" id="PF00275">
    <property type="entry name" value="EPSP_synthase"/>
    <property type="match status" value="1"/>
</dbReference>
<comment type="subcellular location">
    <subcellularLocation>
        <location evidence="9">Cytoplasm</location>
    </subcellularLocation>
</comment>
<evidence type="ECO:0000313" key="11">
    <source>
        <dbReference type="EMBL" id="SDY80168.1"/>
    </source>
</evidence>
<gene>
    <name evidence="9" type="primary">aroA</name>
    <name evidence="11" type="ORF">SAMN05192546_104280</name>
</gene>
<dbReference type="CDD" id="cd01556">
    <property type="entry name" value="EPSP_synthase"/>
    <property type="match status" value="1"/>
</dbReference>
<evidence type="ECO:0000256" key="1">
    <source>
        <dbReference type="ARBA" id="ARBA00002174"/>
    </source>
</evidence>
<comment type="catalytic activity">
    <reaction evidence="8">
        <text>3-phosphoshikimate + phosphoenolpyruvate = 5-O-(1-carboxyvinyl)-3-phosphoshikimate + phosphate</text>
        <dbReference type="Rhea" id="RHEA:21256"/>
        <dbReference type="ChEBI" id="CHEBI:43474"/>
        <dbReference type="ChEBI" id="CHEBI:57701"/>
        <dbReference type="ChEBI" id="CHEBI:58702"/>
        <dbReference type="ChEBI" id="CHEBI:145989"/>
        <dbReference type="EC" id="2.5.1.19"/>
    </reaction>
    <physiologicalReaction direction="left-to-right" evidence="8">
        <dbReference type="Rhea" id="RHEA:21257"/>
    </physiologicalReaction>
</comment>
<evidence type="ECO:0000259" key="10">
    <source>
        <dbReference type="Pfam" id="PF00275"/>
    </source>
</evidence>
<dbReference type="Gene3D" id="3.65.10.10">
    <property type="entry name" value="Enolpyruvate transferase domain"/>
    <property type="match status" value="2"/>
</dbReference>
<name>A0A1H3MUQ3_9FIRM</name>
<dbReference type="HAMAP" id="MF_00210">
    <property type="entry name" value="EPSP_synth"/>
    <property type="match status" value="1"/>
</dbReference>
<dbReference type="InterPro" id="IPR023193">
    <property type="entry name" value="EPSP_synthase_CS"/>
</dbReference>
<dbReference type="FunFam" id="3.65.10.10:FF:000006">
    <property type="entry name" value="3-phosphoshikimate 1-carboxyvinyltransferase"/>
    <property type="match status" value="1"/>
</dbReference>
<evidence type="ECO:0000256" key="3">
    <source>
        <dbReference type="ARBA" id="ARBA00009948"/>
    </source>
</evidence>
<evidence type="ECO:0000313" key="12">
    <source>
        <dbReference type="Proteomes" id="UP000199230"/>
    </source>
</evidence>
<keyword evidence="6 9" id="KW-0808">Transferase</keyword>
<organism evidence="11 12">
    <name type="scientific">Tindallia californiensis</name>
    <dbReference type="NCBI Taxonomy" id="159292"/>
    <lineage>
        <taxon>Bacteria</taxon>
        <taxon>Bacillati</taxon>
        <taxon>Bacillota</taxon>
        <taxon>Clostridia</taxon>
        <taxon>Peptostreptococcales</taxon>
        <taxon>Tindalliaceae</taxon>
        <taxon>Tindallia</taxon>
    </lineage>
</organism>
<evidence type="ECO:0000256" key="9">
    <source>
        <dbReference type="HAMAP-Rule" id="MF_00210"/>
    </source>
</evidence>
<dbReference type="GO" id="GO:0005737">
    <property type="term" value="C:cytoplasm"/>
    <property type="evidence" value="ECO:0007669"/>
    <property type="project" value="UniProtKB-SubCell"/>
</dbReference>
<feature type="binding site" evidence="9">
    <location>
        <position position="21"/>
    </location>
    <ligand>
        <name>3-phosphoshikimate</name>
        <dbReference type="ChEBI" id="CHEBI:145989"/>
    </ligand>
</feature>
<evidence type="ECO:0000256" key="4">
    <source>
        <dbReference type="ARBA" id="ARBA00022490"/>
    </source>
</evidence>
<dbReference type="PANTHER" id="PTHR21090:SF5">
    <property type="entry name" value="PENTAFUNCTIONAL AROM POLYPEPTIDE"/>
    <property type="match status" value="1"/>
</dbReference>